<dbReference type="Proteomes" id="UP000050454">
    <property type="component" value="Unassembled WGS sequence"/>
</dbReference>
<organism evidence="1 2">
    <name type="scientific">Jiulongibacter sediminis</name>
    <dbReference type="NCBI Taxonomy" id="1605367"/>
    <lineage>
        <taxon>Bacteria</taxon>
        <taxon>Pseudomonadati</taxon>
        <taxon>Bacteroidota</taxon>
        <taxon>Cytophagia</taxon>
        <taxon>Cytophagales</taxon>
        <taxon>Leadbetterellaceae</taxon>
        <taxon>Jiulongibacter</taxon>
    </lineage>
</organism>
<accession>A0A0P7C4I8</accession>
<dbReference type="AlphaFoldDB" id="A0A0P7C4I8"/>
<name>A0A0P7C4I8_9BACT</name>
<gene>
    <name evidence="1" type="ORF">AFM12_01085</name>
</gene>
<sequence>MFKDMRLTSITILLVFLAEPLLAQGDSYFIRKDLSFFEAVESVAFNFTNRSNKEEQELKFDQLKSSVKSNESFAGSPYFQGDWYDGQFNLSGGKVMKGHMALDVNKNVLYVIESSSMKILTLKPHLIEINGHRLERLNHQYKEAGDYYFEPIYSNKKIQIYKRHHKQFTDLKETKLSAYQVNRNIRFDSEYTDDNEFFVASKNKLTYISSRKKFYQIIGKKARNYIEQNNLDLNLEADILDLAYSSEKW</sequence>
<evidence type="ECO:0000313" key="2">
    <source>
        <dbReference type="Proteomes" id="UP000050454"/>
    </source>
</evidence>
<comment type="caution">
    <text evidence="1">The sequence shown here is derived from an EMBL/GenBank/DDBJ whole genome shotgun (WGS) entry which is preliminary data.</text>
</comment>
<keyword evidence="2" id="KW-1185">Reference proteome</keyword>
<protein>
    <submittedName>
        <fullName evidence="1">Uncharacterized protein</fullName>
    </submittedName>
</protein>
<dbReference type="EMBL" id="LGTQ01000005">
    <property type="protein sequence ID" value="KPM49255.1"/>
    <property type="molecule type" value="Genomic_DNA"/>
</dbReference>
<reference evidence="1 2" key="1">
    <citation type="submission" date="2015-07" db="EMBL/GenBank/DDBJ databases">
        <title>The draft genome sequence of Leadbetterella sp. JN14-9.</title>
        <authorList>
            <person name="Liu Y."/>
            <person name="Du J."/>
            <person name="Shao Z."/>
        </authorList>
    </citation>
    <scope>NUCLEOTIDE SEQUENCE [LARGE SCALE GENOMIC DNA]</scope>
    <source>
        <strain evidence="1 2">JN14-9</strain>
    </source>
</reference>
<proteinExistence type="predicted"/>
<evidence type="ECO:0000313" key="1">
    <source>
        <dbReference type="EMBL" id="KPM49255.1"/>
    </source>
</evidence>
<dbReference type="STRING" id="1605367.AFM12_01085"/>